<evidence type="ECO:0000256" key="1">
    <source>
        <dbReference type="SAM" id="MobiDB-lite"/>
    </source>
</evidence>
<dbReference type="EMBL" id="WOWK01000003">
    <property type="protein sequence ID" value="KAF0331534.1"/>
    <property type="molecule type" value="Genomic_DNA"/>
</dbReference>
<accession>A0A8H3WR59</accession>
<protein>
    <submittedName>
        <fullName evidence="2">Uncharacterized protein</fullName>
    </submittedName>
</protein>
<dbReference type="Proteomes" id="UP000434172">
    <property type="component" value="Unassembled WGS sequence"/>
</dbReference>
<evidence type="ECO:0000313" key="2">
    <source>
        <dbReference type="EMBL" id="KAF0331534.1"/>
    </source>
</evidence>
<keyword evidence="3" id="KW-1185">Reference proteome</keyword>
<evidence type="ECO:0000313" key="3">
    <source>
        <dbReference type="Proteomes" id="UP000434172"/>
    </source>
</evidence>
<feature type="region of interest" description="Disordered" evidence="1">
    <location>
        <begin position="1"/>
        <end position="28"/>
    </location>
</feature>
<gene>
    <name evidence="2" type="ORF">GQ607_001280</name>
</gene>
<organism evidence="2 3">
    <name type="scientific">Colletotrichum asianum</name>
    <dbReference type="NCBI Taxonomy" id="702518"/>
    <lineage>
        <taxon>Eukaryota</taxon>
        <taxon>Fungi</taxon>
        <taxon>Dikarya</taxon>
        <taxon>Ascomycota</taxon>
        <taxon>Pezizomycotina</taxon>
        <taxon>Sordariomycetes</taxon>
        <taxon>Hypocreomycetidae</taxon>
        <taxon>Glomerellales</taxon>
        <taxon>Glomerellaceae</taxon>
        <taxon>Colletotrichum</taxon>
        <taxon>Colletotrichum gloeosporioides species complex</taxon>
    </lineage>
</organism>
<comment type="caution">
    <text evidence="2">The sequence shown here is derived from an EMBL/GenBank/DDBJ whole genome shotgun (WGS) entry which is preliminary data.</text>
</comment>
<feature type="compositionally biased region" description="Polar residues" evidence="1">
    <location>
        <begin position="13"/>
        <end position="26"/>
    </location>
</feature>
<proteinExistence type="predicted"/>
<sequence length="91" mass="10060">MAKMRDIDGPSTRYISTPPQNLQSPSGERCSTCFCFPPSNASPSLPVPPRLPYHPHAPFDIPLIPRSEQGQKELRHLLNPSLCVLLIPEGD</sequence>
<reference evidence="2 3" key="1">
    <citation type="submission" date="2019-12" db="EMBL/GenBank/DDBJ databases">
        <title>A genome sequence resource for the geographically widespread anthracnose pathogen Colletotrichum asianum.</title>
        <authorList>
            <person name="Meng Y."/>
        </authorList>
    </citation>
    <scope>NUCLEOTIDE SEQUENCE [LARGE SCALE GENOMIC DNA]</scope>
    <source>
        <strain evidence="2 3">ICMP 18580</strain>
    </source>
</reference>
<name>A0A8H3WR59_9PEZI</name>
<dbReference type="AlphaFoldDB" id="A0A8H3WR59"/>